<evidence type="ECO:0000313" key="2">
    <source>
        <dbReference type="Proteomes" id="UP001157502"/>
    </source>
</evidence>
<accession>A0ACC2FDA2</accession>
<gene>
    <name evidence="1" type="ORF">DPEC_G00303560</name>
</gene>
<dbReference type="EMBL" id="CM055756">
    <property type="protein sequence ID" value="KAJ7989344.1"/>
    <property type="molecule type" value="Genomic_DNA"/>
</dbReference>
<name>A0ACC2FDA2_DALPE</name>
<dbReference type="Proteomes" id="UP001157502">
    <property type="component" value="Chromosome 29"/>
</dbReference>
<organism evidence="1 2">
    <name type="scientific">Dallia pectoralis</name>
    <name type="common">Alaska blackfish</name>
    <dbReference type="NCBI Taxonomy" id="75939"/>
    <lineage>
        <taxon>Eukaryota</taxon>
        <taxon>Metazoa</taxon>
        <taxon>Chordata</taxon>
        <taxon>Craniata</taxon>
        <taxon>Vertebrata</taxon>
        <taxon>Euteleostomi</taxon>
        <taxon>Actinopterygii</taxon>
        <taxon>Neopterygii</taxon>
        <taxon>Teleostei</taxon>
        <taxon>Protacanthopterygii</taxon>
        <taxon>Esociformes</taxon>
        <taxon>Umbridae</taxon>
        <taxon>Dallia</taxon>
    </lineage>
</organism>
<evidence type="ECO:0000313" key="1">
    <source>
        <dbReference type="EMBL" id="KAJ7989344.1"/>
    </source>
</evidence>
<sequence>MQKKGNKRCHCGCHVRKPGELKVRSPGMEMESYEGFCLRSMAKLQPKGPDKQTDFLPLGPLDALSFIHFHGRTVLSPLLTVEQCMEMARYRQRAVQLEVERLTQNRSSMLARVQNTSDNSQTLPEMELRIDPQTRPYCSSPPPSSGMETVNGYILVTDSPRLPSRGDVFGLQIAGPPDTPATESPVLLNGHSAEERGQHVEKEEREKRVEEKVERGEEVYLQSLLKRSREYVEREQALRGSKVIGRVTPTTPPAESFSDKENESCVLLETTSPEQGNKLRHIPPSPIQTQPLYQECDPHDSRFSSLSPNPYALIPSPEPSQSPRPHRRRPRPFSTGNIPMSFPAGLADNIPKGLAGRHQEANVTMATGGMRSTYQGSVPSSSSSSRLQDVFHDGQGSPSLVREQSPVPHDIVDTGFRRRCYTLDSQLHPSPSTSRTCVERCQERLPRFIGGMPNLTPSRRSPVVQQNLSFAPNSPLAAPLRPHAIPDLSPCYQPQGPHEERVPIVTNCPEQLDRQTEAQRRVQALDEIQRRLVEEHALQMSLLMAEQEREKQRLRQEMDEKEWRLSELGCGRPLSGGSGRDRWSVSDSYPSCTDLTPALGPADRSPGHSGLDMGIPSPLNSSATYDVMQSPVFLRSHTWEGCSPRVRLSQVVSVEQQRALCRLGAIVRGFLTRRLFQTEKVKHLRQTVQDTQEFICSFQTESPQKKGAISAQDLSLQERVRAQLRAAQYDIHHIFFEMPLEDRLALMKLDREVRTEKKLREMEKAKTTKERVLSAATQRSLDRKKRLGESPGQTRKVQQKPKSPTTSRILKPNQGQNAPVPGHLNRQGSWYRKAPEDKVKRSDSLKKQHSLG</sequence>
<protein>
    <submittedName>
        <fullName evidence="1">Uncharacterized protein</fullName>
    </submittedName>
</protein>
<proteinExistence type="predicted"/>
<comment type="caution">
    <text evidence="1">The sequence shown here is derived from an EMBL/GenBank/DDBJ whole genome shotgun (WGS) entry which is preliminary data.</text>
</comment>
<reference evidence="1" key="1">
    <citation type="submission" date="2021-05" db="EMBL/GenBank/DDBJ databases">
        <authorList>
            <person name="Pan Q."/>
            <person name="Jouanno E."/>
            <person name="Zahm M."/>
            <person name="Klopp C."/>
            <person name="Cabau C."/>
            <person name="Louis A."/>
            <person name="Berthelot C."/>
            <person name="Parey E."/>
            <person name="Roest Crollius H."/>
            <person name="Montfort J."/>
            <person name="Robinson-Rechavi M."/>
            <person name="Bouchez O."/>
            <person name="Lampietro C."/>
            <person name="Lopez Roques C."/>
            <person name="Donnadieu C."/>
            <person name="Postlethwait J."/>
            <person name="Bobe J."/>
            <person name="Dillon D."/>
            <person name="Chandos A."/>
            <person name="von Hippel F."/>
            <person name="Guiguen Y."/>
        </authorList>
    </citation>
    <scope>NUCLEOTIDE SEQUENCE</scope>
    <source>
        <strain evidence="1">YG-Jan2019</strain>
    </source>
</reference>
<keyword evidence="2" id="KW-1185">Reference proteome</keyword>